<keyword evidence="1" id="KW-0812">Transmembrane</keyword>
<feature type="transmembrane region" description="Helical" evidence="1">
    <location>
        <begin position="48"/>
        <end position="68"/>
    </location>
</feature>
<name>M5GAL7_DACPD</name>
<dbReference type="HOGENOM" id="CLU_044614_3_1_1"/>
<dbReference type="Proteomes" id="UP000030653">
    <property type="component" value="Unassembled WGS sequence"/>
</dbReference>
<dbReference type="RefSeq" id="XP_040632299.1">
    <property type="nucleotide sequence ID" value="XM_040774700.1"/>
</dbReference>
<gene>
    <name evidence="2" type="ORF">DACRYDRAFT_46391</name>
</gene>
<protein>
    <submittedName>
        <fullName evidence="2">Uncharacterized protein</fullName>
    </submittedName>
</protein>
<evidence type="ECO:0000313" key="2">
    <source>
        <dbReference type="EMBL" id="EJU05405.1"/>
    </source>
</evidence>
<evidence type="ECO:0000313" key="3">
    <source>
        <dbReference type="Proteomes" id="UP000030653"/>
    </source>
</evidence>
<sequence>MADSLPLDVANLAGLFCGSILYGIFVVLFVLCLHTLLYRRNTPRPNYILISGVTAMFVLNTFVLALSFSRCLDAFVFMRNIAGGPVAYFEELGDWKEVTRTALVLTYAVLGDVILIYRCWVVWSRQLVVIAFPVLILLAGISMDILTTVTLASLSAGFTVFAESLQPRITAALSLILSQNIIVTSLIVFRIWRINQSAGGPAMGSLRPILNVIIESGAVFVAMIFIFLMTYVTSSNSQYIMVDAVSIVTCPSETTFLKSPTQINPMIVSTVFVYKNQATHTRIRA</sequence>
<reference evidence="2 3" key="1">
    <citation type="journal article" date="2012" name="Science">
        <title>The Paleozoic origin of enzymatic lignin decomposition reconstructed from 31 fungal genomes.</title>
        <authorList>
            <person name="Floudas D."/>
            <person name="Binder M."/>
            <person name="Riley R."/>
            <person name="Barry K."/>
            <person name="Blanchette R.A."/>
            <person name="Henrissat B."/>
            <person name="Martinez A.T."/>
            <person name="Otillar R."/>
            <person name="Spatafora J.W."/>
            <person name="Yadav J.S."/>
            <person name="Aerts A."/>
            <person name="Benoit I."/>
            <person name="Boyd A."/>
            <person name="Carlson A."/>
            <person name="Copeland A."/>
            <person name="Coutinho P.M."/>
            <person name="de Vries R.P."/>
            <person name="Ferreira P."/>
            <person name="Findley K."/>
            <person name="Foster B."/>
            <person name="Gaskell J."/>
            <person name="Glotzer D."/>
            <person name="Gorecki P."/>
            <person name="Heitman J."/>
            <person name="Hesse C."/>
            <person name="Hori C."/>
            <person name="Igarashi K."/>
            <person name="Jurgens J.A."/>
            <person name="Kallen N."/>
            <person name="Kersten P."/>
            <person name="Kohler A."/>
            <person name="Kuees U."/>
            <person name="Kumar T.K.A."/>
            <person name="Kuo A."/>
            <person name="LaButti K."/>
            <person name="Larrondo L.F."/>
            <person name="Lindquist E."/>
            <person name="Ling A."/>
            <person name="Lombard V."/>
            <person name="Lucas S."/>
            <person name="Lundell T."/>
            <person name="Martin R."/>
            <person name="McLaughlin D.J."/>
            <person name="Morgenstern I."/>
            <person name="Morin E."/>
            <person name="Murat C."/>
            <person name="Nagy L.G."/>
            <person name="Nolan M."/>
            <person name="Ohm R.A."/>
            <person name="Patyshakuliyeva A."/>
            <person name="Rokas A."/>
            <person name="Ruiz-Duenas F.J."/>
            <person name="Sabat G."/>
            <person name="Salamov A."/>
            <person name="Samejima M."/>
            <person name="Schmutz J."/>
            <person name="Slot J.C."/>
            <person name="St John F."/>
            <person name="Stenlid J."/>
            <person name="Sun H."/>
            <person name="Sun S."/>
            <person name="Syed K."/>
            <person name="Tsang A."/>
            <person name="Wiebenga A."/>
            <person name="Young D."/>
            <person name="Pisabarro A."/>
            <person name="Eastwood D.C."/>
            <person name="Martin F."/>
            <person name="Cullen D."/>
            <person name="Grigoriev I.V."/>
            <person name="Hibbett D.S."/>
        </authorList>
    </citation>
    <scope>NUCLEOTIDE SEQUENCE [LARGE SCALE GENOMIC DNA]</scope>
    <source>
        <strain evidence="2 3">DJM-731 SS1</strain>
    </source>
</reference>
<organism evidence="2 3">
    <name type="scientific">Dacryopinax primogenitus (strain DJM 731)</name>
    <name type="common">Brown rot fungus</name>
    <dbReference type="NCBI Taxonomy" id="1858805"/>
    <lineage>
        <taxon>Eukaryota</taxon>
        <taxon>Fungi</taxon>
        <taxon>Dikarya</taxon>
        <taxon>Basidiomycota</taxon>
        <taxon>Agaricomycotina</taxon>
        <taxon>Dacrymycetes</taxon>
        <taxon>Dacrymycetales</taxon>
        <taxon>Dacrymycetaceae</taxon>
        <taxon>Dacryopinax</taxon>
    </lineage>
</organism>
<feature type="transmembrane region" description="Helical" evidence="1">
    <location>
        <begin position="102"/>
        <end position="120"/>
    </location>
</feature>
<feature type="transmembrane region" description="Helical" evidence="1">
    <location>
        <begin position="127"/>
        <end position="149"/>
    </location>
</feature>
<proteinExistence type="predicted"/>
<dbReference type="EMBL" id="JH795856">
    <property type="protein sequence ID" value="EJU05405.1"/>
    <property type="molecule type" value="Genomic_DNA"/>
</dbReference>
<feature type="transmembrane region" description="Helical" evidence="1">
    <location>
        <begin position="12"/>
        <end position="36"/>
    </location>
</feature>
<keyword evidence="1" id="KW-1133">Transmembrane helix</keyword>
<keyword evidence="1" id="KW-0472">Membrane</keyword>
<dbReference type="STRING" id="1858805.M5GAL7"/>
<evidence type="ECO:0000256" key="1">
    <source>
        <dbReference type="SAM" id="Phobius"/>
    </source>
</evidence>
<feature type="transmembrane region" description="Helical" evidence="1">
    <location>
        <begin position="209"/>
        <end position="232"/>
    </location>
</feature>
<dbReference type="OMA" id="FMRNIAG"/>
<dbReference type="AlphaFoldDB" id="M5GAL7"/>
<feature type="transmembrane region" description="Helical" evidence="1">
    <location>
        <begin position="169"/>
        <end position="189"/>
    </location>
</feature>
<dbReference type="GeneID" id="63689762"/>
<dbReference type="OrthoDB" id="3354175at2759"/>
<accession>M5GAL7</accession>
<keyword evidence="3" id="KW-1185">Reference proteome</keyword>